<dbReference type="EMBL" id="JAWWNJ010000004">
    <property type="protein sequence ID" value="KAK7057126.1"/>
    <property type="molecule type" value="Genomic_DNA"/>
</dbReference>
<evidence type="ECO:0000259" key="4">
    <source>
        <dbReference type="Pfam" id="PF25066"/>
    </source>
</evidence>
<dbReference type="InterPro" id="IPR025941">
    <property type="entry name" value="Vps8_central_dom"/>
</dbReference>
<evidence type="ECO:0000256" key="1">
    <source>
        <dbReference type="ARBA" id="ARBA00009422"/>
    </source>
</evidence>
<dbReference type="Gene3D" id="2.130.10.10">
    <property type="entry name" value="YVTN repeat-like/Quinoprotein amine dehydrogenase"/>
    <property type="match status" value="1"/>
</dbReference>
<evidence type="ECO:0000259" key="3">
    <source>
        <dbReference type="Pfam" id="PF12816"/>
    </source>
</evidence>
<dbReference type="InterPro" id="IPR015943">
    <property type="entry name" value="WD40/YVTN_repeat-like_dom_sf"/>
</dbReference>
<feature type="compositionally biased region" description="Acidic residues" evidence="2">
    <location>
        <begin position="8"/>
        <end position="17"/>
    </location>
</feature>
<feature type="domain" description="VPS8-like TPR-like repeats" evidence="4">
    <location>
        <begin position="1360"/>
        <end position="1521"/>
    </location>
</feature>
<dbReference type="GO" id="GO:0005770">
    <property type="term" value="C:late endosome"/>
    <property type="evidence" value="ECO:0007669"/>
    <property type="project" value="TreeGrafter"/>
</dbReference>
<accession>A0AAW0DW71</accession>
<dbReference type="GO" id="GO:0034058">
    <property type="term" value="P:endosomal vesicle fusion"/>
    <property type="evidence" value="ECO:0007669"/>
    <property type="project" value="TreeGrafter"/>
</dbReference>
<dbReference type="InterPro" id="IPR059070">
    <property type="entry name" value="TPR_VPS8_2"/>
</dbReference>
<dbReference type="Proteomes" id="UP001362999">
    <property type="component" value="Unassembled WGS sequence"/>
</dbReference>
<feature type="compositionally biased region" description="Basic and acidic residues" evidence="2">
    <location>
        <begin position="85"/>
        <end position="105"/>
    </location>
</feature>
<evidence type="ECO:0000313" key="5">
    <source>
        <dbReference type="EMBL" id="KAK7057126.1"/>
    </source>
</evidence>
<feature type="compositionally biased region" description="Acidic residues" evidence="2">
    <location>
        <begin position="42"/>
        <end position="66"/>
    </location>
</feature>
<feature type="non-terminal residue" evidence="5">
    <location>
        <position position="1571"/>
    </location>
</feature>
<feature type="region of interest" description="Disordered" evidence="2">
    <location>
        <begin position="1250"/>
        <end position="1271"/>
    </location>
</feature>
<feature type="domain" description="Vacuolar protein sorting-associated protein 8 central" evidence="3">
    <location>
        <begin position="824"/>
        <end position="1031"/>
    </location>
</feature>
<feature type="compositionally biased region" description="Low complexity" evidence="2">
    <location>
        <begin position="198"/>
        <end position="221"/>
    </location>
</feature>
<comment type="caution">
    <text evidence="5">The sequence shown here is derived from an EMBL/GenBank/DDBJ whole genome shotgun (WGS) entry which is preliminary data.</text>
</comment>
<name>A0AAW0DW71_9AGAR</name>
<dbReference type="GO" id="GO:0006623">
    <property type="term" value="P:protein targeting to vacuole"/>
    <property type="evidence" value="ECO:0007669"/>
    <property type="project" value="InterPro"/>
</dbReference>
<reference evidence="5 6" key="1">
    <citation type="journal article" date="2024" name="J Genomics">
        <title>Draft genome sequencing and assembly of Favolaschia claudopus CIRM-BRFM 2984 isolated from oak limbs.</title>
        <authorList>
            <person name="Navarro D."/>
            <person name="Drula E."/>
            <person name="Chaduli D."/>
            <person name="Cazenave R."/>
            <person name="Ahrendt S."/>
            <person name="Wang J."/>
            <person name="Lipzen A."/>
            <person name="Daum C."/>
            <person name="Barry K."/>
            <person name="Grigoriev I.V."/>
            <person name="Favel A."/>
            <person name="Rosso M.N."/>
            <person name="Martin F."/>
        </authorList>
    </citation>
    <scope>NUCLEOTIDE SEQUENCE [LARGE SCALE GENOMIC DNA]</scope>
    <source>
        <strain evidence="5 6">CIRM-BRFM 2984</strain>
    </source>
</reference>
<dbReference type="InterPro" id="IPR036322">
    <property type="entry name" value="WD40_repeat_dom_sf"/>
</dbReference>
<keyword evidence="6" id="KW-1185">Reference proteome</keyword>
<organism evidence="5 6">
    <name type="scientific">Favolaschia claudopus</name>
    <dbReference type="NCBI Taxonomy" id="2862362"/>
    <lineage>
        <taxon>Eukaryota</taxon>
        <taxon>Fungi</taxon>
        <taxon>Dikarya</taxon>
        <taxon>Basidiomycota</taxon>
        <taxon>Agaricomycotina</taxon>
        <taxon>Agaricomycetes</taxon>
        <taxon>Agaricomycetidae</taxon>
        <taxon>Agaricales</taxon>
        <taxon>Marasmiineae</taxon>
        <taxon>Mycenaceae</taxon>
        <taxon>Favolaschia</taxon>
    </lineage>
</organism>
<feature type="region of interest" description="Disordered" evidence="2">
    <location>
        <begin position="172"/>
        <end position="239"/>
    </location>
</feature>
<dbReference type="Pfam" id="PF12816">
    <property type="entry name" value="TPR_Vps8"/>
    <property type="match status" value="1"/>
</dbReference>
<evidence type="ECO:0000256" key="2">
    <source>
        <dbReference type="SAM" id="MobiDB-lite"/>
    </source>
</evidence>
<feature type="compositionally biased region" description="Acidic residues" evidence="2">
    <location>
        <begin position="111"/>
        <end position="126"/>
    </location>
</feature>
<evidence type="ECO:0000313" key="6">
    <source>
        <dbReference type="Proteomes" id="UP001362999"/>
    </source>
</evidence>
<protein>
    <submittedName>
        <fullName evidence="5">Lateendosome to vacuole transport-family protein</fullName>
    </submittedName>
</protein>
<feature type="region of interest" description="Disordered" evidence="2">
    <location>
        <begin position="1"/>
        <end position="159"/>
    </location>
</feature>
<feature type="region of interest" description="Disordered" evidence="2">
    <location>
        <begin position="434"/>
        <end position="456"/>
    </location>
</feature>
<comment type="similarity">
    <text evidence="1">Belongs to the VPS8 family.</text>
</comment>
<proteinExistence type="inferred from homology"/>
<dbReference type="PANTHER" id="PTHR12616:SF8">
    <property type="entry name" value="VACUOLAR PROTEIN SORTING-ASSOCIATED PROTEIN 8 HOMOLOG"/>
    <property type="match status" value="1"/>
</dbReference>
<dbReference type="SUPFAM" id="SSF50978">
    <property type="entry name" value="WD40 repeat-like"/>
    <property type="match status" value="1"/>
</dbReference>
<dbReference type="PANTHER" id="PTHR12616">
    <property type="entry name" value="VACUOLAR PROTEIN SORTING VPS41"/>
    <property type="match status" value="1"/>
</dbReference>
<dbReference type="Pfam" id="PF23410">
    <property type="entry name" value="Beta-prop_VPS8"/>
    <property type="match status" value="1"/>
</dbReference>
<dbReference type="InterPro" id="IPR045111">
    <property type="entry name" value="Vps41/Vps8"/>
</dbReference>
<dbReference type="GO" id="GO:0030897">
    <property type="term" value="C:HOPS complex"/>
    <property type="evidence" value="ECO:0007669"/>
    <property type="project" value="TreeGrafter"/>
</dbReference>
<dbReference type="Pfam" id="PF25066">
    <property type="entry name" value="TPR_VPS8_2"/>
    <property type="match status" value="1"/>
</dbReference>
<sequence length="1571" mass="172191">MSSPFAQDLDEVGDEDATTLHANGVDEDDEQELDYSSRMEELLGEDDVNSEANEEDADEDEDEDEGFVYAGADAVETNGNAGYGDRLRDVLGSDHEQDSVHEVERSLILADDADSDDEPLEQDGSELESNHLSVSSAGILTPPRIHSPTLSAPGTPSKLLARPFLHPHVSRLRSFTPGSHPPLSRPLSSASFGSAGTAHFASASPAPSHFSSMSRMSSAASNPGHHTPTSSLPDDLQRHAHPQREVFRWTQLRNITHHMYAPKASGKASSLLGASLGTPTVLAANGLICIGTDTGTICVYDFKQTLKCVCGNEAAGKSVGAVTALALSHDHTFVAAGHASGHIQLFDLKTPHTPARSVPPTTLAAVASGRQEGHLRGSRIVNIGFVAGRHTALVTADEHGLAFYHSLGKVLFVEASDILRILGKYPEEEGVPIAPTPTSLASPDDEGLPTPTASRKRRKNRYSILAMMPLPLGVAPHPTDTYNVIAMLTPTKLVVVGLKPTPKTWFKCARAVDGVDDLKARSRGAMAWFPSAPISGASAATNGTTAKSATQPQIESSAPILAYSWGNTLHLLHLSESRAKHMVRNSRTGKTGEVEVGRIVYADAGKWVAQDHILAVQWLNANQLVILTATTLNVYDSRLSQLIEHIQFDGLALISPTLGGTVNGAVAYAHSVGDVAHSVRVYKGKIFLLGREQVQAGTLLTWADRILTFVQDGDFLSAIDLARSYYVGDAPGNSNGLPDDLPSRKEVVGQKMRELMLASTRYAFSEDRMTDETHASLDGRGVDRTSLFENLVVSCARACIALDDFEFLFEDLFQQYEDAGIARIFLLQLERFVLSSDIRHVPPRITQRLVALHDEDGHPDLVERVIWHMDPTCLDINQAIHLCETHNLYDALIYVYTRALRDYVAPVVALLGLIRRIQRHRRTATEPVPEGHNLESVILDAYKIYPYLADCLSGLSYPSEEPLSEEEAMQAKKDVYTFLFFGRSSMWPPGDGGQLVLTSDEEGAVEPTYPYARLLLHFDSESFLHSLDIAFEDTYLNDETQGISRLVIIRILLEIMQSGNLPSSDVTFTNIFIARNVPKYPQFLQTLQPSVLHGILVRLAEDPDPETREDRQLAAEYLLSVYNPHESDRIVHLFDSAGFYRILRSWYRQDQKWVPLLSTYLDDTDLRPSDLFTNVDEILENSAKINKGAIPSNILSTLASALPQLLDASIESTAALVDKHAADLHQAALDALREAGDQVQYVYLRHLLGPPPPDEEPAGSTRSSGPSLKPGPQLRQLFVSLQCRYHPEEVVKVLRYIPPDLLDWSDVIQVCEAKEVYDAVVWVLNYRGDPRDALVKAESFEKRLTLRVVEAFSGTENDATLEKDVAALEAMGRTGIEICLERSQGASATEVPLEDIWFQLLSSQINCVQSVSACAADPTDLAPGQDRILNKTLSTLRSLVQDTFGALVSISSTRAVSFPRLFKRLVTSATDSSTGTQYTEFRTILTGMLESYRSDGDMLMISKKLVDRDLFETIAQASRERERGWAPRTRTCTFCRKALYQGSASTESGGAPVGIVVSRTGKIYHSSCLPT</sequence>
<gene>
    <name evidence="5" type="ORF">R3P38DRAFT_2839454</name>
</gene>